<reference evidence="1" key="1">
    <citation type="submission" date="2014-01" db="EMBL/GenBank/DDBJ databases">
        <authorList>
            <person name="Brown-Elliot B."/>
            <person name="Wallace R."/>
            <person name="Lenaerts A."/>
            <person name="Ordway D."/>
            <person name="DeGroote M.A."/>
            <person name="Parker T."/>
            <person name="Sizemore C."/>
            <person name="Tallon L.J."/>
            <person name="Sadzewicz L.K."/>
            <person name="Sengamalay N."/>
            <person name="Fraser C.M."/>
            <person name="Hine E."/>
            <person name="Shefchek K.A."/>
            <person name="Das S.P."/>
            <person name="Tettelin H."/>
        </authorList>
    </citation>
    <scope>NUCLEOTIDE SEQUENCE [LARGE SCALE GENOMIC DNA]</scope>
    <source>
        <strain evidence="1">4042</strain>
    </source>
</reference>
<name>X7ZB78_MYCXE</name>
<accession>X7ZB78</accession>
<gene>
    <name evidence="1" type="ORF">I553_1003</name>
</gene>
<dbReference type="AlphaFoldDB" id="X7ZB78"/>
<proteinExistence type="predicted"/>
<comment type="caution">
    <text evidence="1">The sequence shown here is derived from an EMBL/GenBank/DDBJ whole genome shotgun (WGS) entry which is preliminary data.</text>
</comment>
<dbReference type="EMBL" id="JAOB01000080">
    <property type="protein sequence ID" value="EUA16028.1"/>
    <property type="molecule type" value="Genomic_DNA"/>
</dbReference>
<evidence type="ECO:0000313" key="1">
    <source>
        <dbReference type="EMBL" id="EUA16028.1"/>
    </source>
</evidence>
<organism evidence="1">
    <name type="scientific">Mycobacterium xenopi 4042</name>
    <dbReference type="NCBI Taxonomy" id="1299334"/>
    <lineage>
        <taxon>Bacteria</taxon>
        <taxon>Bacillati</taxon>
        <taxon>Actinomycetota</taxon>
        <taxon>Actinomycetes</taxon>
        <taxon>Mycobacteriales</taxon>
        <taxon>Mycobacteriaceae</taxon>
        <taxon>Mycobacterium</taxon>
    </lineage>
</organism>
<sequence length="88" mass="10126">MVEDLLNFSEHVVAMSRCLDIGLGLAVQYDVGDFADFDRKWVFGALNLLNPRIPILRYCIELAQQLSAESWADWYEDFITSLVSPTRR</sequence>
<protein>
    <submittedName>
        <fullName evidence="1">Uncharacterized protein</fullName>
    </submittedName>
</protein>